<organism evidence="5 6">
    <name type="scientific">Nephila pilipes</name>
    <name type="common">Giant wood spider</name>
    <name type="synonym">Nephila maculata</name>
    <dbReference type="NCBI Taxonomy" id="299642"/>
    <lineage>
        <taxon>Eukaryota</taxon>
        <taxon>Metazoa</taxon>
        <taxon>Ecdysozoa</taxon>
        <taxon>Arthropoda</taxon>
        <taxon>Chelicerata</taxon>
        <taxon>Arachnida</taxon>
        <taxon>Araneae</taxon>
        <taxon>Araneomorphae</taxon>
        <taxon>Entelegynae</taxon>
        <taxon>Araneoidea</taxon>
        <taxon>Nephilidae</taxon>
        <taxon>Nephila</taxon>
    </lineage>
</organism>
<evidence type="ECO:0000313" key="5">
    <source>
        <dbReference type="EMBL" id="GFU32343.1"/>
    </source>
</evidence>
<name>A0A8X6UH29_NEPPI</name>
<feature type="chain" id="PRO_5036477875" evidence="3">
    <location>
        <begin position="24"/>
        <end position="110"/>
    </location>
</feature>
<keyword evidence="3" id="KW-0732">Signal</keyword>
<keyword evidence="6" id="KW-1185">Reference proteome</keyword>
<sequence length="110" mass="12618">MMFVYNIIVCIIVVIHFSFHCQGYSFLQPIKFGEGECIDDNWDIHPIGSVWYDKEKCEQLECVFVEDTLYIQGYGCGKIGHPKECWLVPGKGVNYPSCCPDVECLDGIIW</sequence>
<evidence type="ECO:0000313" key="6">
    <source>
        <dbReference type="Proteomes" id="UP000887013"/>
    </source>
</evidence>
<reference evidence="5" key="1">
    <citation type="submission" date="2020-08" db="EMBL/GenBank/DDBJ databases">
        <title>Multicomponent nature underlies the extraordinary mechanical properties of spider dragline silk.</title>
        <authorList>
            <person name="Kono N."/>
            <person name="Nakamura H."/>
            <person name="Mori M."/>
            <person name="Yoshida Y."/>
            <person name="Ohtoshi R."/>
            <person name="Malay A.D."/>
            <person name="Moran D.A.P."/>
            <person name="Tomita M."/>
            <person name="Numata K."/>
            <person name="Arakawa K."/>
        </authorList>
    </citation>
    <scope>NUCLEOTIDE SEQUENCE</scope>
</reference>
<dbReference type="AlphaFoldDB" id="A0A8X6UH29"/>
<evidence type="ECO:0000256" key="3">
    <source>
        <dbReference type="SAM" id="SignalP"/>
    </source>
</evidence>
<evidence type="ECO:0000259" key="4">
    <source>
        <dbReference type="Pfam" id="PF15430"/>
    </source>
</evidence>
<dbReference type="GO" id="GO:0005576">
    <property type="term" value="C:extracellular region"/>
    <property type="evidence" value="ECO:0007669"/>
    <property type="project" value="UniProtKB-SubCell"/>
</dbReference>
<dbReference type="OrthoDB" id="6409003at2759"/>
<comment type="caution">
    <text evidence="5">The sequence shown here is derived from an EMBL/GenBank/DDBJ whole genome shotgun (WGS) entry which is preliminary data.</text>
</comment>
<feature type="signal peptide" evidence="3">
    <location>
        <begin position="1"/>
        <end position="23"/>
    </location>
</feature>
<dbReference type="Pfam" id="PF15430">
    <property type="entry name" value="SVWC"/>
    <property type="match status" value="1"/>
</dbReference>
<keyword evidence="2" id="KW-0964">Secreted</keyword>
<feature type="domain" description="Single" evidence="4">
    <location>
        <begin position="37"/>
        <end position="104"/>
    </location>
</feature>
<evidence type="ECO:0000256" key="1">
    <source>
        <dbReference type="ARBA" id="ARBA00004613"/>
    </source>
</evidence>
<dbReference type="Proteomes" id="UP000887013">
    <property type="component" value="Unassembled WGS sequence"/>
</dbReference>
<accession>A0A8X6UH29</accession>
<gene>
    <name evidence="5" type="primary">AVEN_113400_1</name>
    <name evidence="5" type="ORF">NPIL_320501</name>
</gene>
<proteinExistence type="predicted"/>
<dbReference type="InterPro" id="IPR029277">
    <property type="entry name" value="SVWC_dom"/>
</dbReference>
<dbReference type="EMBL" id="BMAW01129875">
    <property type="protein sequence ID" value="GFU32343.1"/>
    <property type="molecule type" value="Genomic_DNA"/>
</dbReference>
<protein>
    <submittedName>
        <fullName evidence="5">SVWC domain-containing protein</fullName>
    </submittedName>
</protein>
<comment type="subcellular location">
    <subcellularLocation>
        <location evidence="1">Secreted</location>
    </subcellularLocation>
</comment>
<evidence type="ECO:0000256" key="2">
    <source>
        <dbReference type="ARBA" id="ARBA00022525"/>
    </source>
</evidence>